<dbReference type="PROSITE" id="PS50977">
    <property type="entry name" value="HTH_TETR_2"/>
    <property type="match status" value="1"/>
</dbReference>
<evidence type="ECO:0000313" key="7">
    <source>
        <dbReference type="Proteomes" id="UP000315252"/>
    </source>
</evidence>
<keyword evidence="3" id="KW-0804">Transcription</keyword>
<evidence type="ECO:0000256" key="1">
    <source>
        <dbReference type="ARBA" id="ARBA00023015"/>
    </source>
</evidence>
<dbReference type="PANTHER" id="PTHR47506">
    <property type="entry name" value="TRANSCRIPTIONAL REGULATORY PROTEIN"/>
    <property type="match status" value="1"/>
</dbReference>
<sequence length="179" mass="19691">MSDTIEKLMDAAESGIRLRGYHAVSFRDLAEELGIKSSSVHYYFRQKEDLGIALVERYAERFFATLDAKTKKAKTPEDRIRVFARVYRDALTGSDRICLCGMLGAESCGLPPELSEAAAGFLQANIDWVAESLSGTMKPKARKKRAAHVVATLQGAMILASSLKDYGLYDHAVQDLLAA</sequence>
<dbReference type="Gene3D" id="1.10.357.10">
    <property type="entry name" value="Tetracycline Repressor, domain 2"/>
    <property type="match status" value="1"/>
</dbReference>
<gene>
    <name evidence="6" type="ORF">FKG95_03620</name>
</gene>
<dbReference type="SUPFAM" id="SSF48498">
    <property type="entry name" value="Tetracyclin repressor-like, C-terminal domain"/>
    <property type="match status" value="1"/>
</dbReference>
<organism evidence="6 7">
    <name type="scientific">Denitrobaculum tricleocarpae</name>
    <dbReference type="NCBI Taxonomy" id="2591009"/>
    <lineage>
        <taxon>Bacteria</taxon>
        <taxon>Pseudomonadati</taxon>
        <taxon>Pseudomonadota</taxon>
        <taxon>Alphaproteobacteria</taxon>
        <taxon>Rhodospirillales</taxon>
        <taxon>Rhodospirillaceae</taxon>
        <taxon>Denitrobaculum</taxon>
    </lineage>
</organism>
<dbReference type="OrthoDB" id="9809772at2"/>
<evidence type="ECO:0000256" key="4">
    <source>
        <dbReference type="PROSITE-ProRule" id="PRU00335"/>
    </source>
</evidence>
<feature type="DNA-binding region" description="H-T-H motif" evidence="4">
    <location>
        <begin position="25"/>
        <end position="44"/>
    </location>
</feature>
<keyword evidence="2 4" id="KW-0238">DNA-binding</keyword>
<evidence type="ECO:0000313" key="6">
    <source>
        <dbReference type="EMBL" id="TQV83686.1"/>
    </source>
</evidence>
<dbReference type="PANTHER" id="PTHR47506:SF3">
    <property type="entry name" value="HTH-TYPE TRANSCRIPTIONAL REGULATOR LMRA"/>
    <property type="match status" value="1"/>
</dbReference>
<evidence type="ECO:0000256" key="2">
    <source>
        <dbReference type="ARBA" id="ARBA00023125"/>
    </source>
</evidence>
<dbReference type="InterPro" id="IPR036271">
    <property type="entry name" value="Tet_transcr_reg_TetR-rel_C_sf"/>
</dbReference>
<reference evidence="6 7" key="1">
    <citation type="submission" date="2019-06" db="EMBL/GenBank/DDBJ databases">
        <title>Whole genome sequence for Rhodospirillaceae sp. R148.</title>
        <authorList>
            <person name="Wang G."/>
        </authorList>
    </citation>
    <scope>NUCLEOTIDE SEQUENCE [LARGE SCALE GENOMIC DNA]</scope>
    <source>
        <strain evidence="6 7">R148</strain>
    </source>
</reference>
<dbReference type="Pfam" id="PF00440">
    <property type="entry name" value="TetR_N"/>
    <property type="match status" value="1"/>
</dbReference>
<name>A0A545U2K6_9PROT</name>
<evidence type="ECO:0000256" key="3">
    <source>
        <dbReference type="ARBA" id="ARBA00023163"/>
    </source>
</evidence>
<dbReference type="SUPFAM" id="SSF46689">
    <property type="entry name" value="Homeodomain-like"/>
    <property type="match status" value="1"/>
</dbReference>
<dbReference type="GO" id="GO:0003677">
    <property type="term" value="F:DNA binding"/>
    <property type="evidence" value="ECO:0007669"/>
    <property type="project" value="UniProtKB-UniRule"/>
</dbReference>
<proteinExistence type="predicted"/>
<dbReference type="AlphaFoldDB" id="A0A545U2K6"/>
<keyword evidence="1" id="KW-0805">Transcription regulation</keyword>
<protein>
    <submittedName>
        <fullName evidence="6">TetR/AcrR family transcriptional regulator</fullName>
    </submittedName>
</protein>
<dbReference type="InterPro" id="IPR009057">
    <property type="entry name" value="Homeodomain-like_sf"/>
</dbReference>
<comment type="caution">
    <text evidence="6">The sequence shown here is derived from an EMBL/GenBank/DDBJ whole genome shotgun (WGS) entry which is preliminary data.</text>
</comment>
<dbReference type="InterPro" id="IPR001647">
    <property type="entry name" value="HTH_TetR"/>
</dbReference>
<accession>A0A545U2K6</accession>
<feature type="domain" description="HTH tetR-type" evidence="5">
    <location>
        <begin position="2"/>
        <end position="62"/>
    </location>
</feature>
<dbReference type="RefSeq" id="WP_142894922.1">
    <property type="nucleotide sequence ID" value="NZ_ML660052.1"/>
</dbReference>
<dbReference type="EMBL" id="VHSH01000001">
    <property type="protein sequence ID" value="TQV83686.1"/>
    <property type="molecule type" value="Genomic_DNA"/>
</dbReference>
<evidence type="ECO:0000259" key="5">
    <source>
        <dbReference type="PROSITE" id="PS50977"/>
    </source>
</evidence>
<keyword evidence="7" id="KW-1185">Reference proteome</keyword>
<dbReference type="Proteomes" id="UP000315252">
    <property type="component" value="Unassembled WGS sequence"/>
</dbReference>